<protein>
    <submittedName>
        <fullName evidence="2">Uncharacterized protein</fullName>
    </submittedName>
</protein>
<evidence type="ECO:0000256" key="1">
    <source>
        <dbReference type="SAM" id="MobiDB-lite"/>
    </source>
</evidence>
<feature type="region of interest" description="Disordered" evidence="1">
    <location>
        <begin position="1"/>
        <end position="40"/>
    </location>
</feature>
<dbReference type="EMBL" id="BARS01047372">
    <property type="protein sequence ID" value="GAG39286.1"/>
    <property type="molecule type" value="Genomic_DNA"/>
</dbReference>
<feature type="non-terminal residue" evidence="2">
    <location>
        <position position="40"/>
    </location>
</feature>
<organism evidence="2">
    <name type="scientific">marine sediment metagenome</name>
    <dbReference type="NCBI Taxonomy" id="412755"/>
    <lineage>
        <taxon>unclassified sequences</taxon>
        <taxon>metagenomes</taxon>
        <taxon>ecological metagenomes</taxon>
    </lineage>
</organism>
<gene>
    <name evidence="2" type="ORF">S01H1_71163</name>
</gene>
<reference evidence="2" key="1">
    <citation type="journal article" date="2014" name="Front. Microbiol.">
        <title>High frequency of phylogenetically diverse reductive dehalogenase-homologous genes in deep subseafloor sedimentary metagenomes.</title>
        <authorList>
            <person name="Kawai M."/>
            <person name="Futagami T."/>
            <person name="Toyoda A."/>
            <person name="Takaki Y."/>
            <person name="Nishi S."/>
            <person name="Hori S."/>
            <person name="Arai W."/>
            <person name="Tsubouchi T."/>
            <person name="Morono Y."/>
            <person name="Uchiyama I."/>
            <person name="Ito T."/>
            <person name="Fujiyama A."/>
            <person name="Inagaki F."/>
            <person name="Takami H."/>
        </authorList>
    </citation>
    <scope>NUCLEOTIDE SEQUENCE</scope>
    <source>
        <strain evidence="2">Expedition CK06-06</strain>
    </source>
</reference>
<proteinExistence type="predicted"/>
<name>X0YRD4_9ZZZZ</name>
<dbReference type="AlphaFoldDB" id="X0YRD4"/>
<evidence type="ECO:0000313" key="2">
    <source>
        <dbReference type="EMBL" id="GAG39286.1"/>
    </source>
</evidence>
<comment type="caution">
    <text evidence="2">The sequence shown here is derived from an EMBL/GenBank/DDBJ whole genome shotgun (WGS) entry which is preliminary data.</text>
</comment>
<sequence>MRNRVGGAIGQHDHALARGAHGGDTFDRTRNPPAANVQHA</sequence>
<accession>X0YRD4</accession>